<dbReference type="SUPFAM" id="SSF55073">
    <property type="entry name" value="Nucleotide cyclase"/>
    <property type="match status" value="1"/>
</dbReference>
<proteinExistence type="predicted"/>
<feature type="transmembrane region" description="Helical" evidence="1">
    <location>
        <begin position="50"/>
        <end position="68"/>
    </location>
</feature>
<comment type="caution">
    <text evidence="4">The sequence shown here is derived from an EMBL/GenBank/DDBJ whole genome shotgun (WGS) entry which is preliminary data.</text>
</comment>
<dbReference type="SMART" id="SM00267">
    <property type="entry name" value="GGDEF"/>
    <property type="match status" value="1"/>
</dbReference>
<dbReference type="InterPro" id="IPR043128">
    <property type="entry name" value="Rev_trsase/Diguanyl_cyclase"/>
</dbReference>
<keyword evidence="5" id="KW-1185">Reference proteome</keyword>
<dbReference type="PANTHER" id="PTHR33121">
    <property type="entry name" value="CYCLIC DI-GMP PHOSPHODIESTERASE PDEF"/>
    <property type="match status" value="1"/>
</dbReference>
<evidence type="ECO:0000256" key="1">
    <source>
        <dbReference type="SAM" id="Phobius"/>
    </source>
</evidence>
<feature type="domain" description="EAL" evidence="2">
    <location>
        <begin position="252"/>
        <end position="507"/>
    </location>
</feature>
<sequence length="517" mass="56117">MALRVRGGGMHENASKTSAVWALLCRYSSTLGLILLPAMLLVGFWLGGEAGLLTLAAAATVGFALSVWRKQMMAQPDDGGTAEELASEAWFVANLDRLLADGVTHGRTTVCFVLMFDDLTVLADRNGRLALDRVIRRTGERLGRALREGDVVAMLPGNGFAVSLAPTRRFDLESAVQMAARLLAAVNAPLVIDDLTVHPSLSGGFCLADRAPALLGASLLHAAWAAADEALRHGPAALRAFQPELVRRRADRAELRAGLEAALDEGHIRPWFQPQVSTDTGEITGFEALARWQHPERGIIPPSEFLPLAEDTGLSERLGEVILYGALSALNRWDKAGHSIARVSVNFSGVELRNPRLPDRLHWELDRFALSPDRLTVEVLETVAARSDDDVIVANLARIAELGCGIDLDDFGTGQASIVNIRRFAIRRIKVDRCFVTRCDTDPDQKRMVAAILSLCEHLGLETVAEGVETPGEHVTVAQLGCGHVQGFGIARPMAIEDTFGWIDRHERARQHATPFG</sequence>
<dbReference type="CDD" id="cd01948">
    <property type="entry name" value="EAL"/>
    <property type="match status" value="1"/>
</dbReference>
<evidence type="ECO:0000259" key="2">
    <source>
        <dbReference type="PROSITE" id="PS50883"/>
    </source>
</evidence>
<keyword evidence="1" id="KW-0812">Transmembrane</keyword>
<keyword evidence="1" id="KW-1133">Transmembrane helix</keyword>
<feature type="domain" description="GGDEF" evidence="3">
    <location>
        <begin position="107"/>
        <end position="243"/>
    </location>
</feature>
<evidence type="ECO:0000313" key="4">
    <source>
        <dbReference type="EMBL" id="TGD41824.1"/>
    </source>
</evidence>
<dbReference type="InterPro" id="IPR029787">
    <property type="entry name" value="Nucleotide_cyclase"/>
</dbReference>
<dbReference type="Pfam" id="PF00563">
    <property type="entry name" value="EAL"/>
    <property type="match status" value="1"/>
</dbReference>
<name>A0ABY2KHP9_9RHOB</name>
<dbReference type="PANTHER" id="PTHR33121:SF70">
    <property type="entry name" value="SIGNALING PROTEIN YKOW"/>
    <property type="match status" value="1"/>
</dbReference>
<evidence type="ECO:0000259" key="3">
    <source>
        <dbReference type="PROSITE" id="PS50887"/>
    </source>
</evidence>
<dbReference type="InterPro" id="IPR035919">
    <property type="entry name" value="EAL_sf"/>
</dbReference>
<dbReference type="Gene3D" id="3.20.20.450">
    <property type="entry name" value="EAL domain"/>
    <property type="match status" value="1"/>
</dbReference>
<gene>
    <name evidence="4" type="ORF">EEB11_16800</name>
</gene>
<keyword evidence="1" id="KW-0472">Membrane</keyword>
<dbReference type="Proteomes" id="UP000297741">
    <property type="component" value="Unassembled WGS sequence"/>
</dbReference>
<feature type="transmembrane region" description="Helical" evidence="1">
    <location>
        <begin position="20"/>
        <end position="44"/>
    </location>
</feature>
<dbReference type="InterPro" id="IPR001633">
    <property type="entry name" value="EAL_dom"/>
</dbReference>
<dbReference type="SUPFAM" id="SSF141868">
    <property type="entry name" value="EAL domain-like"/>
    <property type="match status" value="1"/>
</dbReference>
<dbReference type="SMART" id="SM00052">
    <property type="entry name" value="EAL"/>
    <property type="match status" value="1"/>
</dbReference>
<reference evidence="4 5" key="1">
    <citation type="submission" date="2018-11" db="EMBL/GenBank/DDBJ databases">
        <title>Tabrizicola sp. isolated from sediment of alpine lake.</title>
        <authorList>
            <person name="Liu Z."/>
        </authorList>
    </citation>
    <scope>NUCLEOTIDE SEQUENCE [LARGE SCALE GENOMIC DNA]</scope>
    <source>
        <strain evidence="4 5">DRYC-M-16</strain>
    </source>
</reference>
<dbReference type="EMBL" id="RPEM01000014">
    <property type="protein sequence ID" value="TGD41824.1"/>
    <property type="molecule type" value="Genomic_DNA"/>
</dbReference>
<dbReference type="InterPro" id="IPR000160">
    <property type="entry name" value="GGDEF_dom"/>
</dbReference>
<dbReference type="PROSITE" id="PS50883">
    <property type="entry name" value="EAL"/>
    <property type="match status" value="1"/>
</dbReference>
<dbReference type="Gene3D" id="3.30.70.270">
    <property type="match status" value="1"/>
</dbReference>
<dbReference type="InterPro" id="IPR050706">
    <property type="entry name" value="Cyclic-di-GMP_PDE-like"/>
</dbReference>
<accession>A0ABY2KHP9</accession>
<organism evidence="4 5">
    <name type="scientific">Pseudotabrizicola sediminis</name>
    <dbReference type="NCBI Taxonomy" id="2486418"/>
    <lineage>
        <taxon>Bacteria</taxon>
        <taxon>Pseudomonadati</taxon>
        <taxon>Pseudomonadota</taxon>
        <taxon>Alphaproteobacteria</taxon>
        <taxon>Rhodobacterales</taxon>
        <taxon>Paracoccaceae</taxon>
        <taxon>Pseudotabrizicola</taxon>
    </lineage>
</organism>
<evidence type="ECO:0000313" key="5">
    <source>
        <dbReference type="Proteomes" id="UP000297741"/>
    </source>
</evidence>
<protein>
    <submittedName>
        <fullName evidence="4">GGDEF domain-containing protein</fullName>
    </submittedName>
</protein>
<dbReference type="PROSITE" id="PS50887">
    <property type="entry name" value="GGDEF"/>
    <property type="match status" value="1"/>
</dbReference>
<dbReference type="Pfam" id="PF00990">
    <property type="entry name" value="GGDEF"/>
    <property type="match status" value="1"/>
</dbReference>